<evidence type="ECO:0000256" key="2">
    <source>
        <dbReference type="ARBA" id="ARBA00022737"/>
    </source>
</evidence>
<evidence type="ECO:0000256" key="4">
    <source>
        <dbReference type="SAM" id="SignalP"/>
    </source>
</evidence>
<gene>
    <name evidence="5" type="ORF">PHYBLDRAFT_174316</name>
</gene>
<keyword evidence="4" id="KW-0732">Signal</keyword>
<keyword evidence="1" id="KW-0880">Kelch repeat</keyword>
<dbReference type="PANTHER" id="PTHR46093">
    <property type="entry name" value="ACYL-COA-BINDING DOMAIN-CONTAINING PROTEIN 5"/>
    <property type="match status" value="1"/>
</dbReference>
<feature type="transmembrane region" description="Helical" evidence="3">
    <location>
        <begin position="411"/>
        <end position="430"/>
    </location>
</feature>
<dbReference type="AlphaFoldDB" id="A0A167K4P1"/>
<dbReference type="GeneID" id="28998133"/>
<dbReference type="PANTHER" id="PTHR46093:SF18">
    <property type="entry name" value="FIBRONECTIN TYPE-III DOMAIN-CONTAINING PROTEIN"/>
    <property type="match status" value="1"/>
</dbReference>
<sequence>MNILLLSFVCVVIYSIGHVNGSYFVPQKLLGEMDQRYGSATFIRNKTVYNYGGNTYADQLSNGMSSTSLSSIGNVVYEELPTSPTDPHCSYPSTVYLPGNDTVLLFCGELSDDSDSTILTIWSYNFDTQNPTWTEIAPIIDQGLLTVEARFNAVLGSNGKVYIYFNYLTTTANKTNEFISFDPTTRHITDLSKNIPLHLLYTSTVALPNGLIVFSAGKTKTDASTAEFMPANQVYVYNVNDNTWRNQLVSGYAFLPRNYPNSALGSDNQTIFLFGGISPHLDGVDAMYNDLLLLNTTTWSWSLFEAGGYPPAPRLYASMGFIQDDILSISFGILTPNPRNDVNFLRYSADEKTPSYWMRDWEEYQNGQTPVVVEKKGLKPGAIAGIAIGSLAALALMSASGEPIWAEISRIVFQCIGYLLLAAYLVYIIMDVVNSPKAIITLRNSALTLKTPDIRFCFDGWNNSLSVNEYLRPHMRCSTDEGYDCTQHITSLNMSIHKPAFSEHMGEITCFLYAAPSKFVLTDPTRRIGNGSSLDFSFYGDPTASGAIHAVFFPPGMDPNIILYNINTTDIDPIITPEQMDDWVVADLGDRYAENVYTINPNSTTTLGYELQSYQHLTDDGWNNVGFSPNVEKIPQISTTFRSGTMSKGTRSLAYIISTLKVFPNEYVDVILQEKKTSTLLDALGSAGGVLSLIMGVQLWLFGFRPQSPWGVVHRWSIGRMSHSIKESLRSGFDPTHKSIPFVDPIGQPILSSNSYYNSPHIATGGLSGATTAASAGGGVVATSSGSGDICATGYSDIEGKDTAQLLTEPGTQIPGQLQRLSQVEERMQLMEQMLKAYYIDTEIFKQFSQSVKTSQPDLSRLDVVESIPITESGEMRQRLWGRDNV</sequence>
<name>A0A167K4P1_PHYB8</name>
<dbReference type="Pfam" id="PF24681">
    <property type="entry name" value="Kelch_KLHDC2_KLHL20_DRC7"/>
    <property type="match status" value="1"/>
</dbReference>
<reference evidence="6" key="1">
    <citation type="submission" date="2015-06" db="EMBL/GenBank/DDBJ databases">
        <title>Expansion of signal transduction pathways in fungi by whole-genome duplication.</title>
        <authorList>
            <consortium name="DOE Joint Genome Institute"/>
            <person name="Corrochano L.M."/>
            <person name="Kuo A."/>
            <person name="Marcet-Houben M."/>
            <person name="Polaino S."/>
            <person name="Salamov A."/>
            <person name="Villalobos J.M."/>
            <person name="Alvarez M.I."/>
            <person name="Avalos J."/>
            <person name="Benito E.P."/>
            <person name="Benoit I."/>
            <person name="Burger G."/>
            <person name="Camino L.P."/>
            <person name="Canovas D."/>
            <person name="Cerda-Olmedo E."/>
            <person name="Cheng J.-F."/>
            <person name="Dominguez A."/>
            <person name="Elias M."/>
            <person name="Eslava A.P."/>
            <person name="Glaser F."/>
            <person name="Grimwood J."/>
            <person name="Gutierrez G."/>
            <person name="Heitman J."/>
            <person name="Henrissat B."/>
            <person name="Iturriaga E.A."/>
            <person name="Lang B.F."/>
            <person name="Lavin J.L."/>
            <person name="Lee S."/>
            <person name="Li W."/>
            <person name="Lindquist E."/>
            <person name="Lopez-Garcia S."/>
            <person name="Luque E.M."/>
            <person name="Marcos A.T."/>
            <person name="Martin J."/>
            <person name="McCluskey K."/>
            <person name="Medina H.R."/>
            <person name="Miralles-Duran A."/>
            <person name="Miyazaki A."/>
            <person name="Munoz-Torres E."/>
            <person name="Oguiza J.A."/>
            <person name="Ohm R."/>
            <person name="Olmedo M."/>
            <person name="Orejas M."/>
            <person name="Ortiz-Castellanos L."/>
            <person name="Pisabarro A.G."/>
            <person name="Rodriguez-Romero J."/>
            <person name="Ruiz-Herrera J."/>
            <person name="Ruiz-Vazquez R."/>
            <person name="Sanz C."/>
            <person name="Schackwitz W."/>
            <person name="Schmutz J."/>
            <person name="Shahriari M."/>
            <person name="Shelest E."/>
            <person name="Silva-Franco F."/>
            <person name="Soanes D."/>
            <person name="Syed K."/>
            <person name="Tagua V.G."/>
            <person name="Talbot N.J."/>
            <person name="Thon M."/>
            <person name="De vries R.P."/>
            <person name="Wiebenga A."/>
            <person name="Yadav J.S."/>
            <person name="Braun E.L."/>
            <person name="Baker S."/>
            <person name="Garre V."/>
            <person name="Horwitz B."/>
            <person name="Torres-Martinez S."/>
            <person name="Idnurm A."/>
            <person name="Herrera-Estrella A."/>
            <person name="Gabaldon T."/>
            <person name="Grigoriev I.V."/>
        </authorList>
    </citation>
    <scope>NUCLEOTIDE SEQUENCE [LARGE SCALE GENOMIC DNA]</scope>
    <source>
        <strain evidence="6">NRRL 1555(-)</strain>
    </source>
</reference>
<accession>A0A167K4P1</accession>
<keyword evidence="3" id="KW-1133">Transmembrane helix</keyword>
<evidence type="ECO:0000313" key="5">
    <source>
        <dbReference type="EMBL" id="OAD67277.1"/>
    </source>
</evidence>
<feature type="transmembrane region" description="Helical" evidence="3">
    <location>
        <begin position="381"/>
        <end position="399"/>
    </location>
</feature>
<dbReference type="Proteomes" id="UP000077315">
    <property type="component" value="Unassembled WGS sequence"/>
</dbReference>
<dbReference type="InterPro" id="IPR015915">
    <property type="entry name" value="Kelch-typ_b-propeller"/>
</dbReference>
<evidence type="ECO:0000313" key="6">
    <source>
        <dbReference type="Proteomes" id="UP000077315"/>
    </source>
</evidence>
<dbReference type="Gene3D" id="2.120.10.80">
    <property type="entry name" value="Kelch-type beta propeller"/>
    <property type="match status" value="2"/>
</dbReference>
<proteinExistence type="predicted"/>
<dbReference type="EMBL" id="KV441024">
    <property type="protein sequence ID" value="OAD67277.1"/>
    <property type="molecule type" value="Genomic_DNA"/>
</dbReference>
<feature type="chain" id="PRO_5007889162" evidence="4">
    <location>
        <begin position="22"/>
        <end position="886"/>
    </location>
</feature>
<evidence type="ECO:0000256" key="1">
    <source>
        <dbReference type="ARBA" id="ARBA00022441"/>
    </source>
</evidence>
<dbReference type="InParanoid" id="A0A167K4P1"/>
<keyword evidence="3" id="KW-0812">Transmembrane</keyword>
<organism evidence="5 6">
    <name type="scientific">Phycomyces blakesleeanus (strain ATCC 8743b / DSM 1359 / FGSC 10004 / NBRC 33097 / NRRL 1555)</name>
    <dbReference type="NCBI Taxonomy" id="763407"/>
    <lineage>
        <taxon>Eukaryota</taxon>
        <taxon>Fungi</taxon>
        <taxon>Fungi incertae sedis</taxon>
        <taxon>Mucoromycota</taxon>
        <taxon>Mucoromycotina</taxon>
        <taxon>Mucoromycetes</taxon>
        <taxon>Mucorales</taxon>
        <taxon>Phycomycetaceae</taxon>
        <taxon>Phycomyces</taxon>
    </lineage>
</organism>
<dbReference type="VEuPathDB" id="FungiDB:PHYBLDRAFT_174316"/>
<protein>
    <submittedName>
        <fullName evidence="5">Uncharacterized protein</fullName>
    </submittedName>
</protein>
<evidence type="ECO:0000256" key="3">
    <source>
        <dbReference type="SAM" id="Phobius"/>
    </source>
</evidence>
<keyword evidence="2" id="KW-0677">Repeat</keyword>
<dbReference type="OrthoDB" id="432528at2759"/>
<dbReference type="RefSeq" id="XP_018285317.1">
    <property type="nucleotide sequence ID" value="XM_018437227.1"/>
</dbReference>
<dbReference type="SUPFAM" id="SSF117281">
    <property type="entry name" value="Kelch motif"/>
    <property type="match status" value="1"/>
</dbReference>
<dbReference type="STRING" id="763407.A0A167K4P1"/>
<keyword evidence="6" id="KW-1185">Reference proteome</keyword>
<keyword evidence="3" id="KW-0472">Membrane</keyword>
<feature type="signal peptide" evidence="4">
    <location>
        <begin position="1"/>
        <end position="21"/>
    </location>
</feature>